<reference evidence="2 3" key="1">
    <citation type="journal article" date="2018" name="Biotechnol. Adv.">
        <title>Improved genomic resources and new bioinformatic workflow for the carcinogenic parasite Clonorchis sinensis: Biotechnological implications.</title>
        <authorList>
            <person name="Wang D."/>
            <person name="Korhonen P.K."/>
            <person name="Gasser R.B."/>
            <person name="Young N.D."/>
        </authorList>
    </citation>
    <scope>NUCLEOTIDE SEQUENCE [LARGE SCALE GENOMIC DNA]</scope>
    <source>
        <strain evidence="2">Cs-k2</strain>
    </source>
</reference>
<dbReference type="OrthoDB" id="6227366at2759"/>
<reference evidence="2 3" key="2">
    <citation type="journal article" date="2021" name="Genomics">
        <title>High-quality reference genome for Clonorchis sinensis.</title>
        <authorList>
            <person name="Young N.D."/>
            <person name="Stroehlein A.J."/>
            <person name="Kinkar L."/>
            <person name="Wang T."/>
            <person name="Sohn W.M."/>
            <person name="Chang B.C.H."/>
            <person name="Kaur P."/>
            <person name="Weisz D."/>
            <person name="Dudchenko O."/>
            <person name="Aiden E.L."/>
            <person name="Korhonen P.K."/>
            <person name="Gasser R.B."/>
        </authorList>
    </citation>
    <scope>NUCLEOTIDE SEQUENCE [LARGE SCALE GENOMIC DNA]</scope>
    <source>
        <strain evidence="2">Cs-k2</strain>
    </source>
</reference>
<accession>A0A3R7JZX9</accession>
<proteinExistence type="predicted"/>
<evidence type="ECO:0000256" key="1">
    <source>
        <dbReference type="SAM" id="MobiDB-lite"/>
    </source>
</evidence>
<dbReference type="AlphaFoldDB" id="A0A3R7JZX9"/>
<dbReference type="Proteomes" id="UP000286415">
    <property type="component" value="Unassembled WGS sequence"/>
</dbReference>
<gene>
    <name evidence="2" type="ORF">CSKR_101342</name>
</gene>
<keyword evidence="3" id="KW-1185">Reference proteome</keyword>
<feature type="region of interest" description="Disordered" evidence="1">
    <location>
        <begin position="37"/>
        <end position="64"/>
    </location>
</feature>
<sequence>MLSAGEGVHASSNVSDAGGPVVGRSWLHPLWKIPSGKSQYQKTSCPKRNSVLPNETHRRDYQQESGARWLKWLEREFTDRKVRGSNPTSASRLHLPRLGQPRSITALVLPLGGMGARHRKGAKAEQQGPLQP</sequence>
<dbReference type="InParanoid" id="A0A3R7JZX9"/>
<protein>
    <submittedName>
        <fullName evidence="2">Uncharacterized protein</fullName>
    </submittedName>
</protein>
<comment type="caution">
    <text evidence="2">The sequence shown here is derived from an EMBL/GenBank/DDBJ whole genome shotgun (WGS) entry which is preliminary data.</text>
</comment>
<dbReference type="EMBL" id="NIRI02000042">
    <property type="protein sequence ID" value="KAG5447576.1"/>
    <property type="molecule type" value="Genomic_DNA"/>
</dbReference>
<organism evidence="2 3">
    <name type="scientific">Clonorchis sinensis</name>
    <name type="common">Chinese liver fluke</name>
    <dbReference type="NCBI Taxonomy" id="79923"/>
    <lineage>
        <taxon>Eukaryota</taxon>
        <taxon>Metazoa</taxon>
        <taxon>Spiralia</taxon>
        <taxon>Lophotrochozoa</taxon>
        <taxon>Platyhelminthes</taxon>
        <taxon>Trematoda</taxon>
        <taxon>Digenea</taxon>
        <taxon>Opisthorchiida</taxon>
        <taxon>Opisthorchiata</taxon>
        <taxon>Opisthorchiidae</taxon>
        <taxon>Clonorchis</taxon>
    </lineage>
</organism>
<feature type="compositionally biased region" description="Polar residues" evidence="1">
    <location>
        <begin position="37"/>
        <end position="53"/>
    </location>
</feature>
<name>A0A3R7JZX9_CLOSI</name>
<evidence type="ECO:0000313" key="2">
    <source>
        <dbReference type="EMBL" id="KAG5447576.1"/>
    </source>
</evidence>
<evidence type="ECO:0000313" key="3">
    <source>
        <dbReference type="Proteomes" id="UP000286415"/>
    </source>
</evidence>